<dbReference type="EMBL" id="JAWJWF010000047">
    <property type="protein sequence ID" value="KAK6622021.1"/>
    <property type="molecule type" value="Genomic_DNA"/>
</dbReference>
<protein>
    <submittedName>
        <fullName evidence="1">Uncharacterized protein</fullName>
    </submittedName>
</protein>
<comment type="caution">
    <text evidence="1">The sequence shown here is derived from an EMBL/GenBank/DDBJ whole genome shotgun (WGS) entry which is preliminary data.</text>
</comment>
<keyword evidence="2" id="KW-1185">Reference proteome</keyword>
<accession>A0ABR1AL56</accession>
<gene>
    <name evidence="1" type="ORF">RUM44_001828</name>
</gene>
<reference evidence="1 2" key="1">
    <citation type="submission" date="2023-09" db="EMBL/GenBank/DDBJ databases">
        <title>Genomes of two closely related lineages of the louse Polyplax serrata with different host specificities.</title>
        <authorList>
            <person name="Martinu J."/>
            <person name="Tarabai H."/>
            <person name="Stefka J."/>
            <person name="Hypsa V."/>
        </authorList>
    </citation>
    <scope>NUCLEOTIDE SEQUENCE [LARGE SCALE GENOMIC DNA]</scope>
    <source>
        <strain evidence="1">98ZLc_SE</strain>
    </source>
</reference>
<organism evidence="1 2">
    <name type="scientific">Polyplax serrata</name>
    <name type="common">Common mouse louse</name>
    <dbReference type="NCBI Taxonomy" id="468196"/>
    <lineage>
        <taxon>Eukaryota</taxon>
        <taxon>Metazoa</taxon>
        <taxon>Ecdysozoa</taxon>
        <taxon>Arthropoda</taxon>
        <taxon>Hexapoda</taxon>
        <taxon>Insecta</taxon>
        <taxon>Pterygota</taxon>
        <taxon>Neoptera</taxon>
        <taxon>Paraneoptera</taxon>
        <taxon>Psocodea</taxon>
        <taxon>Troctomorpha</taxon>
        <taxon>Phthiraptera</taxon>
        <taxon>Anoplura</taxon>
        <taxon>Polyplacidae</taxon>
        <taxon>Polyplax</taxon>
    </lineage>
</organism>
<name>A0ABR1AL56_POLSC</name>
<evidence type="ECO:0000313" key="2">
    <source>
        <dbReference type="Proteomes" id="UP001359485"/>
    </source>
</evidence>
<proteinExistence type="predicted"/>
<dbReference type="Proteomes" id="UP001359485">
    <property type="component" value="Unassembled WGS sequence"/>
</dbReference>
<evidence type="ECO:0000313" key="1">
    <source>
        <dbReference type="EMBL" id="KAK6622021.1"/>
    </source>
</evidence>
<sequence>MYESKIGLVKFCVFVKLHLCKYNVIFSVSKWRDIADRYLKSESARNHFWKVSTVILLKSNVQCVVSTFSVKLFL</sequence>